<accession>A0AAF3ER95</accession>
<protein>
    <submittedName>
        <fullName evidence="3">Uncharacterized protein</fullName>
    </submittedName>
</protein>
<dbReference type="GO" id="GO:0005886">
    <property type="term" value="C:plasma membrane"/>
    <property type="evidence" value="ECO:0007669"/>
    <property type="project" value="TreeGrafter"/>
</dbReference>
<feature type="transmembrane region" description="Helical" evidence="1">
    <location>
        <begin position="383"/>
        <end position="401"/>
    </location>
</feature>
<feature type="transmembrane region" description="Helical" evidence="1">
    <location>
        <begin position="491"/>
        <end position="509"/>
    </location>
</feature>
<organism evidence="2 3">
    <name type="scientific">Mesorhabditis belari</name>
    <dbReference type="NCBI Taxonomy" id="2138241"/>
    <lineage>
        <taxon>Eukaryota</taxon>
        <taxon>Metazoa</taxon>
        <taxon>Ecdysozoa</taxon>
        <taxon>Nematoda</taxon>
        <taxon>Chromadorea</taxon>
        <taxon>Rhabditida</taxon>
        <taxon>Rhabditina</taxon>
        <taxon>Rhabditomorpha</taxon>
        <taxon>Rhabditoidea</taxon>
        <taxon>Rhabditidae</taxon>
        <taxon>Mesorhabditinae</taxon>
        <taxon>Mesorhabditis</taxon>
    </lineage>
</organism>
<proteinExistence type="predicted"/>
<dbReference type="Proteomes" id="UP000887575">
    <property type="component" value="Unassembled WGS sequence"/>
</dbReference>
<feature type="transmembrane region" description="Helical" evidence="1">
    <location>
        <begin position="447"/>
        <end position="471"/>
    </location>
</feature>
<keyword evidence="1" id="KW-1133">Transmembrane helix</keyword>
<evidence type="ECO:0000313" key="3">
    <source>
        <dbReference type="WBParaSite" id="MBELARI_LOCUS16614"/>
    </source>
</evidence>
<dbReference type="PANTHER" id="PTHR22943:SF248">
    <property type="entry name" value="SEVEN TM RECEPTOR"/>
    <property type="match status" value="1"/>
</dbReference>
<keyword evidence="1" id="KW-0472">Membrane</keyword>
<evidence type="ECO:0000256" key="1">
    <source>
        <dbReference type="SAM" id="Phobius"/>
    </source>
</evidence>
<sequence>MAINTFPFQKLPLQQKDSILKAIGLNDILVASQINKELRNGIFTNGPFPRKVDIIRIEMLKYRIENDTLLEIGCEITIQSRNDSKKFSLHAQNERLDVHLNGQIPILAKPFLNLFNKLATLKDLQLQFGNFSHESFEYFDLDGLIFYLLEFGFFNQLRLLSTLRIMGSLDLAKIFFSNFQSEILDELNLNFYWDTERNLEAEQAFGEIFQRSSVRKCQNFNWIGSPIAGVNFLFLNSKNVSIEYGDDFVGFKCVIDSLLKSKVSNLLNENSLIKLQYWNCNGCDAVQEYHDLLTSHGAIELQDDEEMLSNQSFPNFDPDSVTKLFKKKMNEQKEAMQIHVHEYGFVLFPTSFLENTMMPAHWGMVLYGSLFCQENTFLCGFRFGFFMGIIWGTVLHIFMYHSEMLTDYFRETLWETYGYDVNKSAILGPVYRHPNELGVLAWDWGQLFSLAVCMGELGSTFMVIIFCTWNIHQTLKTSAMSEASKRLEQQLFRALLVQTTIPLIFEYTPGGIDFLCPLFHIPIGRGTNLSPILISFYPVLDPICMLYFIKDYRYALLKKLRLNSNAAVSMESGASYISQKAQIYLQKPEGVQIEREKESNQ</sequence>
<dbReference type="Pfam" id="PF10326">
    <property type="entry name" value="7TM_GPCR_Str"/>
    <property type="match status" value="1"/>
</dbReference>
<evidence type="ECO:0000313" key="2">
    <source>
        <dbReference type="Proteomes" id="UP000887575"/>
    </source>
</evidence>
<feature type="transmembrane region" description="Helical" evidence="1">
    <location>
        <begin position="529"/>
        <end position="549"/>
    </location>
</feature>
<dbReference type="WBParaSite" id="MBELARI_LOCUS16614">
    <property type="protein sequence ID" value="MBELARI_LOCUS16614"/>
    <property type="gene ID" value="MBELARI_LOCUS16614"/>
</dbReference>
<dbReference type="GO" id="GO:0042048">
    <property type="term" value="P:olfactory behavior"/>
    <property type="evidence" value="ECO:0007669"/>
    <property type="project" value="TreeGrafter"/>
</dbReference>
<name>A0AAF3ER95_9BILA</name>
<keyword evidence="1" id="KW-0812">Transmembrane</keyword>
<dbReference type="GO" id="GO:0038022">
    <property type="term" value="F:G protein-coupled olfactory receptor activity"/>
    <property type="evidence" value="ECO:0007669"/>
    <property type="project" value="TreeGrafter"/>
</dbReference>
<dbReference type="PANTHER" id="PTHR22943">
    <property type="entry name" value="7-TRANSMEMBRANE DOMAIN RECEPTOR C.ELEGANS"/>
    <property type="match status" value="1"/>
</dbReference>
<keyword evidence="2" id="KW-1185">Reference proteome</keyword>
<dbReference type="SUPFAM" id="SSF81321">
    <property type="entry name" value="Family A G protein-coupled receptor-like"/>
    <property type="match status" value="1"/>
</dbReference>
<reference evidence="3" key="1">
    <citation type="submission" date="2024-02" db="UniProtKB">
        <authorList>
            <consortium name="WormBaseParasite"/>
        </authorList>
    </citation>
    <scope>IDENTIFICATION</scope>
</reference>
<dbReference type="AlphaFoldDB" id="A0AAF3ER95"/>
<dbReference type="InterPro" id="IPR019428">
    <property type="entry name" value="7TM_GPCR_serpentine_rcpt_Str"/>
</dbReference>